<evidence type="ECO:0000256" key="2">
    <source>
        <dbReference type="ARBA" id="ARBA00022771"/>
    </source>
</evidence>
<dbReference type="GO" id="GO:0008270">
    <property type="term" value="F:zinc ion binding"/>
    <property type="evidence" value="ECO:0007669"/>
    <property type="project" value="UniProtKB-KW"/>
</dbReference>
<dbReference type="PANTHER" id="PTHR39418:SF1">
    <property type="entry name" value="DEHYDROGENASE"/>
    <property type="match status" value="1"/>
</dbReference>
<evidence type="ECO:0000259" key="4">
    <source>
        <dbReference type="Pfam" id="PF01258"/>
    </source>
</evidence>
<dbReference type="Proteomes" id="UP000049855">
    <property type="component" value="Unassembled WGS sequence"/>
</dbReference>
<gene>
    <name evidence="6" type="ORF">SpAn4DRAFT_0938</name>
</gene>
<accession>A0A0U1L465</accession>
<reference evidence="7" key="1">
    <citation type="submission" date="2015-03" db="EMBL/GenBank/DDBJ databases">
        <authorList>
            <person name="Nijsse Bart"/>
        </authorList>
    </citation>
    <scope>NUCLEOTIDE SEQUENCE [LARGE SCALE GENOMIC DNA]</scope>
</reference>
<dbReference type="PIRSF" id="PIRSF006578">
    <property type="entry name" value="FwdE"/>
    <property type="match status" value="1"/>
</dbReference>
<dbReference type="EMBL" id="CTRP01000014">
    <property type="protein sequence ID" value="CQR74476.1"/>
    <property type="molecule type" value="Genomic_DNA"/>
</dbReference>
<protein>
    <submittedName>
        <fullName evidence="6">Uncharacterized protein MA0381</fullName>
    </submittedName>
</protein>
<evidence type="ECO:0000256" key="3">
    <source>
        <dbReference type="ARBA" id="ARBA00022833"/>
    </source>
</evidence>
<evidence type="ECO:0000256" key="1">
    <source>
        <dbReference type="ARBA" id="ARBA00022723"/>
    </source>
</evidence>
<dbReference type="PANTHER" id="PTHR39418">
    <property type="entry name" value="DEHYDROGENASE-RELATED"/>
    <property type="match status" value="1"/>
</dbReference>
<evidence type="ECO:0000259" key="5">
    <source>
        <dbReference type="Pfam" id="PF02663"/>
    </source>
</evidence>
<sequence length="174" mass="19690">MDKQQWDKCVEFHGHECPGLAIGFKACEAAIEKLGIKFSEDEEVVCVTENDACGVDAIQVITGCSIGKGNLLYRSTGKQAYSFFNRTTGESIRLVLKPFKGEMDRKERQEYLLNTPAGEIFEFKKPKYAVPEEARLFTTIICEQCGEGSPEHKIRLQDGKKVCQDCFEEYSRGW</sequence>
<dbReference type="RefSeq" id="WP_021170465.1">
    <property type="nucleotide sequence ID" value="NZ_CTRP01000014.1"/>
</dbReference>
<evidence type="ECO:0000313" key="7">
    <source>
        <dbReference type="Proteomes" id="UP000049855"/>
    </source>
</evidence>
<keyword evidence="7" id="KW-1185">Reference proteome</keyword>
<dbReference type="InterPro" id="IPR003814">
    <property type="entry name" value="FmdEsu_dom"/>
</dbReference>
<keyword evidence="2" id="KW-0863">Zinc-finger</keyword>
<dbReference type="InterPro" id="IPR026328">
    <property type="entry name" value="FmdE"/>
</dbReference>
<dbReference type="InterPro" id="IPR000962">
    <property type="entry name" value="Znf_DskA_TraR"/>
</dbReference>
<keyword evidence="1" id="KW-0479">Metal-binding</keyword>
<dbReference type="Gene3D" id="3.30.1330.130">
    <property type="match status" value="1"/>
</dbReference>
<keyword evidence="3" id="KW-0862">Zinc</keyword>
<evidence type="ECO:0000313" key="6">
    <source>
        <dbReference type="EMBL" id="CQR74476.1"/>
    </source>
</evidence>
<feature type="domain" description="Zinc finger DksA/TraR C4-type" evidence="4">
    <location>
        <begin position="141"/>
        <end position="172"/>
    </location>
</feature>
<dbReference type="InterPro" id="IPR053194">
    <property type="entry name" value="tRNA_methyltr_O"/>
</dbReference>
<dbReference type="Pfam" id="PF02663">
    <property type="entry name" value="FmdE"/>
    <property type="match status" value="1"/>
</dbReference>
<proteinExistence type="predicted"/>
<dbReference type="SUPFAM" id="SSF143555">
    <property type="entry name" value="FwdE-like"/>
    <property type="match status" value="1"/>
</dbReference>
<name>A0A0U1L465_9FIRM</name>
<feature type="domain" description="Formylmethanofuran dehydrogenase subunit E" evidence="5">
    <location>
        <begin position="12"/>
        <end position="102"/>
    </location>
</feature>
<organism evidence="6 7">
    <name type="scientific">Sporomusa ovata</name>
    <dbReference type="NCBI Taxonomy" id="2378"/>
    <lineage>
        <taxon>Bacteria</taxon>
        <taxon>Bacillati</taxon>
        <taxon>Bacillota</taxon>
        <taxon>Negativicutes</taxon>
        <taxon>Selenomonadales</taxon>
        <taxon>Sporomusaceae</taxon>
        <taxon>Sporomusa</taxon>
    </lineage>
</organism>
<dbReference type="Pfam" id="PF01258">
    <property type="entry name" value="zf-dskA_traR"/>
    <property type="match status" value="1"/>
</dbReference>
<dbReference type="AlphaFoldDB" id="A0A0U1L465"/>